<dbReference type="Proteomes" id="UP000249464">
    <property type="component" value="Unassembled WGS sequence"/>
</dbReference>
<keyword evidence="3" id="KW-1185">Reference proteome</keyword>
<keyword evidence="1" id="KW-0472">Membrane</keyword>
<feature type="transmembrane region" description="Helical" evidence="1">
    <location>
        <begin position="9"/>
        <end position="31"/>
    </location>
</feature>
<feature type="transmembrane region" description="Helical" evidence="1">
    <location>
        <begin position="128"/>
        <end position="148"/>
    </location>
</feature>
<protein>
    <submittedName>
        <fullName evidence="2">BQ5605_C010g05972 protein</fullName>
    </submittedName>
</protein>
<dbReference type="EMBL" id="FQNC01000012">
    <property type="protein sequence ID" value="SGY13774.1"/>
    <property type="molecule type" value="Genomic_DNA"/>
</dbReference>
<feature type="transmembrane region" description="Helical" evidence="1">
    <location>
        <begin position="87"/>
        <end position="112"/>
    </location>
</feature>
<proteinExistence type="predicted"/>
<dbReference type="AlphaFoldDB" id="A0A2X0MBB1"/>
<accession>A0A2X0MBB1</accession>
<reference evidence="2 3" key="1">
    <citation type="submission" date="2016-11" db="EMBL/GenBank/DDBJ databases">
        <authorList>
            <person name="Jaros S."/>
            <person name="Januszkiewicz K."/>
            <person name="Wedrychowicz H."/>
        </authorList>
    </citation>
    <scope>NUCLEOTIDE SEQUENCE [LARGE SCALE GENOMIC DNA]</scope>
</reference>
<gene>
    <name evidence="2" type="primary">BQ5605_C010g05972</name>
    <name evidence="2" type="ORF">BQ5605_C010G05972</name>
</gene>
<sequence length="250" mass="27297">MTYLRWQRIIFFNITSALCTATAALAIWGLVTYVEFLLVHRGIEERVQEVAAATSRAGGAARHSLGYQQKHDVHEKLNGATLHIKDAFAAGGSVAAGLASLLCTFVLAMALFRRNKPETLSSVRLKEVLFGFSCLCWIGTLIPATYIWQTKSGVITKTGVPAAVLAQIVALGKIDLRYKSNKPLKAQVIVGWIAFGATLITTALVLAEARYVLKHGRDGPLIGHVHETETTATAMDRHDSFEKRETHELA</sequence>
<evidence type="ECO:0000313" key="3">
    <source>
        <dbReference type="Proteomes" id="UP000249464"/>
    </source>
</evidence>
<name>A0A2X0MBB1_9BASI</name>
<feature type="transmembrane region" description="Helical" evidence="1">
    <location>
        <begin position="186"/>
        <end position="207"/>
    </location>
</feature>
<organism evidence="2 3">
    <name type="scientific">Microbotryum silenes-dioicae</name>
    <dbReference type="NCBI Taxonomy" id="796604"/>
    <lineage>
        <taxon>Eukaryota</taxon>
        <taxon>Fungi</taxon>
        <taxon>Dikarya</taxon>
        <taxon>Basidiomycota</taxon>
        <taxon>Pucciniomycotina</taxon>
        <taxon>Microbotryomycetes</taxon>
        <taxon>Microbotryales</taxon>
        <taxon>Microbotryaceae</taxon>
        <taxon>Microbotryum</taxon>
    </lineage>
</organism>
<keyword evidence="1" id="KW-0812">Transmembrane</keyword>
<evidence type="ECO:0000313" key="2">
    <source>
        <dbReference type="EMBL" id="SGY13774.1"/>
    </source>
</evidence>
<keyword evidence="1" id="KW-1133">Transmembrane helix</keyword>
<evidence type="ECO:0000256" key="1">
    <source>
        <dbReference type="SAM" id="Phobius"/>
    </source>
</evidence>